<dbReference type="PANTHER" id="PTHR43205:SF7">
    <property type="entry name" value="PROSTAGLANDIN REDUCTASE 1"/>
    <property type="match status" value="1"/>
</dbReference>
<dbReference type="STRING" id="247633.GP2143_12981"/>
<dbReference type="eggNOG" id="COG2130">
    <property type="taxonomic scope" value="Bacteria"/>
</dbReference>
<accession>A0Y7R6</accession>
<dbReference type="Pfam" id="PF16884">
    <property type="entry name" value="ADH_N_2"/>
    <property type="match status" value="1"/>
</dbReference>
<dbReference type="PANTHER" id="PTHR43205">
    <property type="entry name" value="PROSTAGLANDIN REDUCTASE"/>
    <property type="match status" value="1"/>
</dbReference>
<dbReference type="InterPro" id="IPR013149">
    <property type="entry name" value="ADH-like_C"/>
</dbReference>
<organism evidence="4 5">
    <name type="scientific">marine gamma proteobacterium HTCC2143</name>
    <dbReference type="NCBI Taxonomy" id="247633"/>
    <lineage>
        <taxon>Bacteria</taxon>
        <taxon>Pseudomonadati</taxon>
        <taxon>Pseudomonadota</taxon>
        <taxon>Gammaproteobacteria</taxon>
        <taxon>Cellvibrionales</taxon>
        <taxon>Spongiibacteraceae</taxon>
        <taxon>BD1-7 clade</taxon>
    </lineage>
</organism>
<evidence type="ECO:0000259" key="2">
    <source>
        <dbReference type="Pfam" id="PF00107"/>
    </source>
</evidence>
<evidence type="ECO:0000313" key="4">
    <source>
        <dbReference type="EMBL" id="EAW32170.1"/>
    </source>
</evidence>
<dbReference type="Gene3D" id="3.90.180.10">
    <property type="entry name" value="Medium-chain alcohol dehydrogenases, catalytic domain"/>
    <property type="match status" value="1"/>
</dbReference>
<dbReference type="InterPro" id="IPR045010">
    <property type="entry name" value="MDR_fam"/>
</dbReference>
<evidence type="ECO:0000313" key="5">
    <source>
        <dbReference type="Proteomes" id="UP000004931"/>
    </source>
</evidence>
<keyword evidence="1" id="KW-0560">Oxidoreductase</keyword>
<evidence type="ECO:0000259" key="3">
    <source>
        <dbReference type="Pfam" id="PF16884"/>
    </source>
</evidence>
<keyword evidence="5" id="KW-1185">Reference proteome</keyword>
<evidence type="ECO:0000256" key="1">
    <source>
        <dbReference type="ARBA" id="ARBA00023002"/>
    </source>
</evidence>
<comment type="caution">
    <text evidence="4">The sequence shown here is derived from an EMBL/GenBank/DDBJ whole genome shotgun (WGS) entry which is preliminary data.</text>
</comment>
<proteinExistence type="predicted"/>
<gene>
    <name evidence="4" type="ORF">GP2143_12981</name>
</gene>
<dbReference type="InterPro" id="IPR041694">
    <property type="entry name" value="ADH_N_2"/>
</dbReference>
<dbReference type="Proteomes" id="UP000004931">
    <property type="component" value="Unassembled WGS sequence"/>
</dbReference>
<dbReference type="InterPro" id="IPR036291">
    <property type="entry name" value="NAD(P)-bd_dom_sf"/>
</dbReference>
<dbReference type="CDD" id="cd05288">
    <property type="entry name" value="PGDH"/>
    <property type="match status" value="1"/>
</dbReference>
<dbReference type="Gene3D" id="3.40.50.720">
    <property type="entry name" value="NAD(P)-binding Rossmann-like Domain"/>
    <property type="match status" value="1"/>
</dbReference>
<sequence>MLARTPLEGYPTDGDFRLDSSSIPEPADGQCVSRTLYLSLDPYQWGRRRSGVEQVGDVCHGRTVSAVIKSRHPHFNEGDIIFSTHGWQDYGLTGSGISTFGYMLPRRVEPALAPISSALGVLGMLGLTAYAGTALQCQPKAGETFVVSAASGGVGQIAGQIAKIYGCRVVGIAGAQAKCDFLQQSLGFDAAVSHLSEDFADQLASACPDGIDMYFENVGGKVFNAVLPLFNRAARISRCGLISQYGNTDGLDPLQTWQHIGQAVFDQQAMTIHSLFVGDYVADHQKPFLEIMSQWVANGKVKYREDLWTGLEQAPAAFTAMLAGKNFGKTMIAVGDDPTLTDAISHRRSDGNILA</sequence>
<name>A0Y7R6_9GAMM</name>
<dbReference type="OrthoDB" id="9805663at2"/>
<dbReference type="SUPFAM" id="SSF50129">
    <property type="entry name" value="GroES-like"/>
    <property type="match status" value="1"/>
</dbReference>
<dbReference type="EMBL" id="AAVT01000001">
    <property type="protein sequence ID" value="EAW32170.1"/>
    <property type="molecule type" value="Genomic_DNA"/>
</dbReference>
<dbReference type="InterPro" id="IPR011032">
    <property type="entry name" value="GroES-like_sf"/>
</dbReference>
<feature type="domain" description="Alcohol dehydrogenase-like C-terminal" evidence="2">
    <location>
        <begin position="153"/>
        <end position="248"/>
    </location>
</feature>
<dbReference type="FunFam" id="3.40.50.720:FF:000121">
    <property type="entry name" value="Prostaglandin reductase 2"/>
    <property type="match status" value="1"/>
</dbReference>
<dbReference type="GO" id="GO:0016628">
    <property type="term" value="F:oxidoreductase activity, acting on the CH-CH group of donors, NAD or NADP as acceptor"/>
    <property type="evidence" value="ECO:0007669"/>
    <property type="project" value="InterPro"/>
</dbReference>
<dbReference type="AlphaFoldDB" id="A0Y7R6"/>
<feature type="domain" description="Oxidoreductase N-terminal" evidence="3">
    <location>
        <begin position="7"/>
        <end position="92"/>
    </location>
</feature>
<protein>
    <submittedName>
        <fullName evidence="4">Quinone oxidoreductase</fullName>
    </submittedName>
</protein>
<dbReference type="Pfam" id="PF00107">
    <property type="entry name" value="ADH_zinc_N"/>
    <property type="match status" value="1"/>
</dbReference>
<dbReference type="SUPFAM" id="SSF51735">
    <property type="entry name" value="NAD(P)-binding Rossmann-fold domains"/>
    <property type="match status" value="1"/>
</dbReference>
<reference evidence="4 5" key="1">
    <citation type="journal article" date="2010" name="J. Bacteriol.">
        <title>Genome sequence of the oligotrophic marine Gammaproteobacterium HTCC2143, isolated from the Oregon Coast.</title>
        <authorList>
            <person name="Oh H.M."/>
            <person name="Kang I."/>
            <person name="Ferriera S."/>
            <person name="Giovannoni S.J."/>
            <person name="Cho J.C."/>
        </authorList>
    </citation>
    <scope>NUCLEOTIDE SEQUENCE [LARGE SCALE GENOMIC DNA]</scope>
    <source>
        <strain evidence="4 5">HTCC2143</strain>
    </source>
</reference>